<dbReference type="GO" id="GO:0005737">
    <property type="term" value="C:cytoplasm"/>
    <property type="evidence" value="ECO:0007669"/>
    <property type="project" value="UniProtKB-SubCell"/>
</dbReference>
<comment type="catalytic activity">
    <reaction evidence="4">
        <text>L-phenylalanyl-tRNA(Phe) + an N-terminal L-alpha-aminoacyl-[protein] = an N-terminal L-phenylalanyl-L-alpha-aminoacyl-[protein] + tRNA(Phe)</text>
        <dbReference type="Rhea" id="RHEA:43632"/>
        <dbReference type="Rhea" id="RHEA-COMP:9668"/>
        <dbReference type="Rhea" id="RHEA-COMP:9699"/>
        <dbReference type="Rhea" id="RHEA-COMP:10636"/>
        <dbReference type="Rhea" id="RHEA-COMP:10637"/>
        <dbReference type="ChEBI" id="CHEBI:78442"/>
        <dbReference type="ChEBI" id="CHEBI:78531"/>
        <dbReference type="ChEBI" id="CHEBI:78597"/>
        <dbReference type="ChEBI" id="CHEBI:83561"/>
        <dbReference type="EC" id="2.3.2.6"/>
    </reaction>
</comment>
<dbReference type="InterPro" id="IPR042221">
    <property type="entry name" value="Leu/Phe-tRNA_Trfase_N"/>
</dbReference>
<evidence type="ECO:0000256" key="2">
    <source>
        <dbReference type="ARBA" id="ARBA00022679"/>
    </source>
</evidence>
<comment type="catalytic activity">
    <reaction evidence="4">
        <text>N-terminal L-arginyl-[protein] + L-leucyl-tRNA(Leu) = N-terminal L-leucyl-L-arginyl-[protein] + tRNA(Leu) + H(+)</text>
        <dbReference type="Rhea" id="RHEA:50416"/>
        <dbReference type="Rhea" id="RHEA-COMP:9613"/>
        <dbReference type="Rhea" id="RHEA-COMP:9622"/>
        <dbReference type="Rhea" id="RHEA-COMP:12672"/>
        <dbReference type="Rhea" id="RHEA-COMP:12673"/>
        <dbReference type="ChEBI" id="CHEBI:15378"/>
        <dbReference type="ChEBI" id="CHEBI:64719"/>
        <dbReference type="ChEBI" id="CHEBI:78442"/>
        <dbReference type="ChEBI" id="CHEBI:78494"/>
        <dbReference type="ChEBI" id="CHEBI:133044"/>
        <dbReference type="EC" id="2.3.2.6"/>
    </reaction>
</comment>
<evidence type="ECO:0000256" key="3">
    <source>
        <dbReference type="ARBA" id="ARBA00023315"/>
    </source>
</evidence>
<comment type="function">
    <text evidence="4">Functions in the N-end rule pathway of protein degradation where it conjugates Leu, Phe and, less efficiently, Met from aminoacyl-tRNAs to the N-termini of proteins containing an N-terminal arginine or lysine.</text>
</comment>
<evidence type="ECO:0000313" key="5">
    <source>
        <dbReference type="EMBL" id="AZI33468.1"/>
    </source>
</evidence>
<gene>
    <name evidence="4" type="primary">aat</name>
    <name evidence="5" type="ORF">EIB73_09845</name>
</gene>
<dbReference type="GO" id="GO:0030163">
    <property type="term" value="P:protein catabolic process"/>
    <property type="evidence" value="ECO:0007669"/>
    <property type="project" value="UniProtKB-UniRule"/>
</dbReference>
<dbReference type="NCBIfam" id="TIGR00667">
    <property type="entry name" value="aat"/>
    <property type="match status" value="1"/>
</dbReference>
<protein>
    <recommendedName>
        <fullName evidence="4">Leucyl/phenylalanyl-tRNA--protein transferase</fullName>
        <ecNumber evidence="4">2.3.2.6</ecNumber>
    </recommendedName>
    <alternativeName>
        <fullName evidence="4">L/F-transferase</fullName>
    </alternativeName>
    <alternativeName>
        <fullName evidence="4">Leucyltransferase</fullName>
    </alternativeName>
    <alternativeName>
        <fullName evidence="4">Phenyalanyltransferase</fullName>
    </alternativeName>
</protein>
<keyword evidence="3 4" id="KW-0012">Acyltransferase</keyword>
<comment type="similarity">
    <text evidence="4">Belongs to the L/F-transferase family.</text>
</comment>
<organism evidence="5 6">
    <name type="scientific">Kaistella carnis</name>
    <dbReference type="NCBI Taxonomy" id="1241979"/>
    <lineage>
        <taxon>Bacteria</taxon>
        <taxon>Pseudomonadati</taxon>
        <taxon>Bacteroidota</taxon>
        <taxon>Flavobacteriia</taxon>
        <taxon>Flavobacteriales</taxon>
        <taxon>Weeksellaceae</taxon>
        <taxon>Chryseobacterium group</taxon>
        <taxon>Kaistella</taxon>
    </lineage>
</organism>
<evidence type="ECO:0000256" key="4">
    <source>
        <dbReference type="HAMAP-Rule" id="MF_00688"/>
    </source>
</evidence>
<dbReference type="Proteomes" id="UP000270185">
    <property type="component" value="Chromosome"/>
</dbReference>
<dbReference type="EC" id="2.3.2.6" evidence="4"/>
<dbReference type="InterPro" id="IPR004616">
    <property type="entry name" value="Leu/Phe-tRNA_Trfase"/>
</dbReference>
<dbReference type="OrthoDB" id="9790282at2"/>
<comment type="subcellular location">
    <subcellularLocation>
        <location evidence="4">Cytoplasm</location>
    </subcellularLocation>
</comment>
<name>A0A3G8XKV9_9FLAO</name>
<evidence type="ECO:0000256" key="1">
    <source>
        <dbReference type="ARBA" id="ARBA00022490"/>
    </source>
</evidence>
<dbReference type="Gene3D" id="3.30.70.3550">
    <property type="entry name" value="Leucyl/phenylalanyl-tRNA-protein transferase, N-terminal domain"/>
    <property type="match status" value="1"/>
</dbReference>
<dbReference type="HAMAP" id="MF_00688">
    <property type="entry name" value="Leu_Phe_trans"/>
    <property type="match status" value="1"/>
</dbReference>
<dbReference type="EMBL" id="CP034159">
    <property type="protein sequence ID" value="AZI33468.1"/>
    <property type="molecule type" value="Genomic_DNA"/>
</dbReference>
<dbReference type="AlphaFoldDB" id="A0A3G8XKV9"/>
<dbReference type="PANTHER" id="PTHR30098">
    <property type="entry name" value="LEUCYL/PHENYLALANYL-TRNA--PROTEIN TRANSFERASE"/>
    <property type="match status" value="1"/>
</dbReference>
<keyword evidence="2 4" id="KW-0808">Transferase</keyword>
<reference evidence="6" key="1">
    <citation type="submission" date="2018-11" db="EMBL/GenBank/DDBJ databases">
        <title>Proposal to divide the Flavobacteriaceae and reorganize its genera based on Amino Acid Identity values calculated from whole genome sequences.</title>
        <authorList>
            <person name="Nicholson A.C."/>
            <person name="Gulvik C.A."/>
            <person name="Whitney A.M."/>
            <person name="Humrighouse B.W."/>
            <person name="Bell M."/>
            <person name="Holmes B."/>
            <person name="Steigerwalt A.G."/>
            <person name="Villarma A."/>
            <person name="Sheth M."/>
            <person name="Batra D."/>
            <person name="Pryor J."/>
            <person name="Bernardet J.-F."/>
            <person name="Hugo C."/>
            <person name="Kampfer P."/>
            <person name="Newman J.D."/>
            <person name="McQuiston J.R."/>
        </authorList>
    </citation>
    <scope>NUCLEOTIDE SEQUENCE [LARGE SCALE GENOMIC DNA]</scope>
    <source>
        <strain evidence="6">G0081</strain>
    </source>
</reference>
<keyword evidence="1 4" id="KW-0963">Cytoplasm</keyword>
<evidence type="ECO:0000313" key="6">
    <source>
        <dbReference type="Proteomes" id="UP000270185"/>
    </source>
</evidence>
<dbReference type="Pfam" id="PF03588">
    <property type="entry name" value="Leu_Phe_trans"/>
    <property type="match status" value="1"/>
</dbReference>
<keyword evidence="6" id="KW-1185">Reference proteome</keyword>
<dbReference type="KEGG" id="ccas:EIB73_09845"/>
<dbReference type="InterPro" id="IPR016181">
    <property type="entry name" value="Acyl_CoA_acyltransferase"/>
</dbReference>
<dbReference type="GO" id="GO:0008914">
    <property type="term" value="F:leucyl-tRNA--protein transferase activity"/>
    <property type="evidence" value="ECO:0007669"/>
    <property type="project" value="UniProtKB-UniRule"/>
</dbReference>
<dbReference type="PANTHER" id="PTHR30098:SF2">
    <property type="entry name" value="LEUCYL_PHENYLALANYL-TRNA--PROTEIN TRANSFERASE"/>
    <property type="match status" value="1"/>
</dbReference>
<dbReference type="Gene3D" id="3.40.630.70">
    <property type="entry name" value="Leucyl/phenylalanyl-tRNA-protein transferase, C-terminal domain"/>
    <property type="match status" value="1"/>
</dbReference>
<accession>A0A3G8XKV9</accession>
<comment type="catalytic activity">
    <reaction evidence="4">
        <text>N-terminal L-lysyl-[protein] + L-leucyl-tRNA(Leu) = N-terminal L-leucyl-L-lysyl-[protein] + tRNA(Leu) + H(+)</text>
        <dbReference type="Rhea" id="RHEA:12340"/>
        <dbReference type="Rhea" id="RHEA-COMP:9613"/>
        <dbReference type="Rhea" id="RHEA-COMP:9622"/>
        <dbReference type="Rhea" id="RHEA-COMP:12670"/>
        <dbReference type="Rhea" id="RHEA-COMP:12671"/>
        <dbReference type="ChEBI" id="CHEBI:15378"/>
        <dbReference type="ChEBI" id="CHEBI:65249"/>
        <dbReference type="ChEBI" id="CHEBI:78442"/>
        <dbReference type="ChEBI" id="CHEBI:78494"/>
        <dbReference type="ChEBI" id="CHEBI:133043"/>
        <dbReference type="EC" id="2.3.2.6"/>
    </reaction>
</comment>
<proteinExistence type="inferred from homology"/>
<dbReference type="SUPFAM" id="SSF55729">
    <property type="entry name" value="Acyl-CoA N-acyltransferases (Nat)"/>
    <property type="match status" value="1"/>
</dbReference>
<dbReference type="RefSeq" id="WP_125024961.1">
    <property type="nucleotide sequence ID" value="NZ_CP034159.1"/>
</dbReference>
<dbReference type="InterPro" id="IPR042203">
    <property type="entry name" value="Leu/Phe-tRNA_Trfase_C"/>
</dbReference>
<sequence length="218" mass="24957">MILLNPNEISFPDPALLDSESGIMAIGGDLSADRLAFAYQIGLFPWFNPDEEILWWCPDPRFVLFPQELKVSKSMRKILRDKIFTFTENTCFRKVLEECKNIYRKDQDGTWLSDELIDSVVELHHQGIAKSIEVWQNDELVGGLYGIQIGKVFCGESMFSKVSNASKAGFINFIQSHLDEIELIDCQIHSEHLESLGAKMITKKEYLNILKNNSNYES</sequence>